<evidence type="ECO:0000313" key="3">
    <source>
        <dbReference type="Proteomes" id="UP000192356"/>
    </source>
</evidence>
<name>A0A1X0QDA9_9MICR</name>
<dbReference type="Proteomes" id="UP000192356">
    <property type="component" value="Unassembled WGS sequence"/>
</dbReference>
<dbReference type="VEuPathDB" id="MicrosporidiaDB:A0H76_2099"/>
<gene>
    <name evidence="2" type="ORF">HERIO_362</name>
</gene>
<keyword evidence="1" id="KW-1133">Transmembrane helix</keyword>
<feature type="transmembrane region" description="Helical" evidence="1">
    <location>
        <begin position="182"/>
        <end position="199"/>
    </location>
</feature>
<proteinExistence type="predicted"/>
<feature type="transmembrane region" description="Helical" evidence="1">
    <location>
        <begin position="71"/>
        <end position="101"/>
    </location>
</feature>
<dbReference type="AlphaFoldDB" id="A0A1X0QDA9"/>
<feature type="transmembrane region" description="Helical" evidence="1">
    <location>
        <begin position="146"/>
        <end position="170"/>
    </location>
</feature>
<feature type="transmembrane region" description="Helical" evidence="1">
    <location>
        <begin position="121"/>
        <end position="139"/>
    </location>
</feature>
<evidence type="ECO:0000256" key="1">
    <source>
        <dbReference type="SAM" id="Phobius"/>
    </source>
</evidence>
<keyword evidence="1" id="KW-0472">Membrane</keyword>
<organism evidence="2 3">
    <name type="scientific">Hepatospora eriocheir</name>
    <dbReference type="NCBI Taxonomy" id="1081669"/>
    <lineage>
        <taxon>Eukaryota</taxon>
        <taxon>Fungi</taxon>
        <taxon>Fungi incertae sedis</taxon>
        <taxon>Microsporidia</taxon>
        <taxon>Hepatosporidae</taxon>
        <taxon>Hepatospora</taxon>
    </lineage>
</organism>
<reference evidence="2 3" key="1">
    <citation type="journal article" date="2017" name="Environ. Microbiol.">
        <title>Decay of the glycolytic pathway and adaptation to intranuclear parasitism within Enterocytozoonidae microsporidia.</title>
        <authorList>
            <person name="Wiredu Boakye D."/>
            <person name="Jaroenlak P."/>
            <person name="Prachumwat A."/>
            <person name="Williams T.A."/>
            <person name="Bateman K.S."/>
            <person name="Itsathitphaisarn O."/>
            <person name="Sritunyalucksana K."/>
            <person name="Paszkiewicz K.H."/>
            <person name="Moore K.A."/>
            <person name="Stentiford G.D."/>
            <person name="Williams B.A."/>
        </authorList>
    </citation>
    <scope>NUCLEOTIDE SEQUENCE [LARGE SCALE GENOMIC DNA]</scope>
    <source>
        <strain evidence="2 3">GB1</strain>
    </source>
</reference>
<keyword evidence="3" id="KW-1185">Reference proteome</keyword>
<feature type="transmembrane region" description="Helical" evidence="1">
    <location>
        <begin position="206"/>
        <end position="227"/>
    </location>
</feature>
<sequence>MEITKVVGHFKNFSKELIEKDNHFSDNLKYLLVYLLCMVFYVIKDKCNEFGEIIDNILIKKLKDGQSLEDVIFCICFIAFSFSCFIPKCDLGLFFISFISLSKLNDFYEKYLNRINFLKDKNVKIVLAVIGVLLIYFMLKFFNKMITYIIWIVANIVLVTGCVILCYEQITKESHGDILKILLYILLFLGLFIVVEKFFKILVQSFAYIANAIMCICVLGFFCSNYLEIDFFTYVLIYLNDGMELIFKDLLNKGEGETVIEIKDLIEKLEEFCKDETCFNYLMYVYLQIFICYVIYNLIACIFFKGCSGQKEKEVHHYYELQQPRKTVIL</sequence>
<accession>A0A1X0QDA9</accession>
<evidence type="ECO:0000313" key="2">
    <source>
        <dbReference type="EMBL" id="ORD97776.1"/>
    </source>
</evidence>
<feature type="transmembrane region" description="Helical" evidence="1">
    <location>
        <begin position="281"/>
        <end position="304"/>
    </location>
</feature>
<dbReference type="EMBL" id="LVKB01000010">
    <property type="protein sequence ID" value="ORD97776.1"/>
    <property type="molecule type" value="Genomic_DNA"/>
</dbReference>
<comment type="caution">
    <text evidence="2">The sequence shown here is derived from an EMBL/GenBank/DDBJ whole genome shotgun (WGS) entry which is preliminary data.</text>
</comment>
<keyword evidence="1" id="KW-0812">Transmembrane</keyword>
<dbReference type="VEuPathDB" id="MicrosporidiaDB:HERIO_362"/>
<protein>
    <submittedName>
        <fullName evidence="2">Uncharacterized protein</fullName>
    </submittedName>
</protein>